<keyword evidence="13" id="KW-0234">DNA repair</keyword>
<dbReference type="InterPro" id="IPR029491">
    <property type="entry name" value="Helicase_HTH"/>
</dbReference>
<dbReference type="InterPro" id="IPR006293">
    <property type="entry name" value="DNA_helicase_ATP-dep_RecQ_bac"/>
</dbReference>
<dbReference type="InterPro" id="IPR032284">
    <property type="entry name" value="RecQ_Zn-bd"/>
</dbReference>
<dbReference type="Gene3D" id="1.10.10.1390">
    <property type="entry name" value="ATP-dependent DNA helicase RecQ"/>
    <property type="match status" value="1"/>
</dbReference>
<comment type="similarity">
    <text evidence="3">Belongs to the helicase family. RecQ subfamily.</text>
</comment>
<keyword evidence="9" id="KW-0862">Zinc</keyword>
<keyword evidence="8 20" id="KW-0347">Helicase</keyword>
<dbReference type="PANTHER" id="PTHR13710">
    <property type="entry name" value="DNA HELICASE RECQ FAMILY MEMBER"/>
    <property type="match status" value="1"/>
</dbReference>
<organism evidence="20 21">
    <name type="scientific">Spongiibacter thalassae</name>
    <dbReference type="NCBI Taxonomy" id="2721624"/>
    <lineage>
        <taxon>Bacteria</taxon>
        <taxon>Pseudomonadati</taxon>
        <taxon>Pseudomonadota</taxon>
        <taxon>Gammaproteobacteria</taxon>
        <taxon>Cellvibrionales</taxon>
        <taxon>Spongiibacteraceae</taxon>
        <taxon>Spongiibacter</taxon>
    </lineage>
</organism>
<evidence type="ECO:0000256" key="11">
    <source>
        <dbReference type="ARBA" id="ARBA00023125"/>
    </source>
</evidence>
<dbReference type="InterPro" id="IPR014001">
    <property type="entry name" value="Helicase_ATP-bd"/>
</dbReference>
<keyword evidence="6" id="KW-0227">DNA damage</keyword>
<evidence type="ECO:0000259" key="19">
    <source>
        <dbReference type="PROSITE" id="PS51194"/>
    </source>
</evidence>
<evidence type="ECO:0000256" key="6">
    <source>
        <dbReference type="ARBA" id="ARBA00022763"/>
    </source>
</evidence>
<dbReference type="NCBIfam" id="TIGR00614">
    <property type="entry name" value="recQ_fam"/>
    <property type="match status" value="1"/>
</dbReference>
<dbReference type="InterPro" id="IPR004589">
    <property type="entry name" value="DNA_helicase_ATP-dep_RecQ"/>
</dbReference>
<evidence type="ECO:0000313" key="20">
    <source>
        <dbReference type="EMBL" id="NKI19373.1"/>
    </source>
</evidence>
<dbReference type="RefSeq" id="WP_168451891.1">
    <property type="nucleotide sequence ID" value="NZ_JAAWWK010000007.1"/>
</dbReference>
<dbReference type="SUPFAM" id="SSF52540">
    <property type="entry name" value="P-loop containing nucleoside triphosphate hydrolases"/>
    <property type="match status" value="2"/>
</dbReference>
<evidence type="ECO:0000256" key="7">
    <source>
        <dbReference type="ARBA" id="ARBA00022801"/>
    </source>
</evidence>
<dbReference type="Gene3D" id="1.10.150.80">
    <property type="entry name" value="HRDC domain"/>
    <property type="match status" value="1"/>
</dbReference>
<dbReference type="NCBIfam" id="TIGR01389">
    <property type="entry name" value="recQ"/>
    <property type="match status" value="1"/>
</dbReference>
<dbReference type="InterPro" id="IPR036388">
    <property type="entry name" value="WH-like_DNA-bd_sf"/>
</dbReference>
<dbReference type="PROSITE" id="PS51192">
    <property type="entry name" value="HELICASE_ATP_BIND_1"/>
    <property type="match status" value="1"/>
</dbReference>
<dbReference type="SUPFAM" id="SSF47819">
    <property type="entry name" value="HRDC-like"/>
    <property type="match status" value="1"/>
</dbReference>
<evidence type="ECO:0000256" key="5">
    <source>
        <dbReference type="ARBA" id="ARBA00022741"/>
    </source>
</evidence>
<feature type="domain" description="Helicase C-terminal" evidence="19">
    <location>
        <begin position="231"/>
        <end position="381"/>
    </location>
</feature>
<dbReference type="PROSITE" id="PS51194">
    <property type="entry name" value="HELICASE_CTER"/>
    <property type="match status" value="1"/>
</dbReference>
<protein>
    <recommendedName>
        <fullName evidence="16">DNA helicase RecQ</fullName>
        <ecNumber evidence="16">5.6.2.4</ecNumber>
    </recommendedName>
</protein>
<feature type="domain" description="HRDC" evidence="17">
    <location>
        <begin position="539"/>
        <end position="619"/>
    </location>
</feature>
<dbReference type="EMBL" id="JAAWWK010000007">
    <property type="protein sequence ID" value="NKI19373.1"/>
    <property type="molecule type" value="Genomic_DNA"/>
</dbReference>
<dbReference type="CDD" id="cd17920">
    <property type="entry name" value="DEXHc_RecQ"/>
    <property type="match status" value="1"/>
</dbReference>
<evidence type="ECO:0000256" key="10">
    <source>
        <dbReference type="ARBA" id="ARBA00022840"/>
    </source>
</evidence>
<keyword evidence="4" id="KW-0479">Metal-binding</keyword>
<dbReference type="Gene3D" id="3.40.50.300">
    <property type="entry name" value="P-loop containing nucleotide triphosphate hydrolases"/>
    <property type="match status" value="2"/>
</dbReference>
<dbReference type="Pfam" id="PF09382">
    <property type="entry name" value="RQC"/>
    <property type="match status" value="1"/>
</dbReference>
<evidence type="ECO:0000256" key="3">
    <source>
        <dbReference type="ARBA" id="ARBA00005446"/>
    </source>
</evidence>
<dbReference type="PANTHER" id="PTHR13710:SF105">
    <property type="entry name" value="ATP-DEPENDENT DNA HELICASE Q1"/>
    <property type="match status" value="1"/>
</dbReference>
<dbReference type="Pfam" id="PF00271">
    <property type="entry name" value="Helicase_C"/>
    <property type="match status" value="1"/>
</dbReference>
<dbReference type="InterPro" id="IPR044876">
    <property type="entry name" value="HRDC_dom_sf"/>
</dbReference>
<accession>A0ABX1GLM2</accession>
<dbReference type="Pfam" id="PF14493">
    <property type="entry name" value="HTH_40"/>
    <property type="match status" value="1"/>
</dbReference>
<proteinExistence type="inferred from homology"/>
<reference evidence="20 21" key="1">
    <citation type="submission" date="2020-04" db="EMBL/GenBank/DDBJ databases">
        <authorList>
            <person name="Yoon J."/>
        </authorList>
    </citation>
    <scope>NUCLEOTIDE SEQUENCE [LARGE SCALE GENOMIC DNA]</scope>
    <source>
        <strain evidence="20 21">KMU-166</strain>
    </source>
</reference>
<name>A0ABX1GLM2_9GAMM</name>
<evidence type="ECO:0000259" key="17">
    <source>
        <dbReference type="PROSITE" id="PS50967"/>
    </source>
</evidence>
<evidence type="ECO:0000313" key="21">
    <source>
        <dbReference type="Proteomes" id="UP000765845"/>
    </source>
</evidence>
<sequence length="716" mass="80027">MTDSACAVTPQSNLPPRERALGFLREVFGYESFRNHQAEIVDEVIAGRDALVLMPTGGGKSLCYQIPALVREGTAIVVSPLIALMQDQVDALRQNGVSAACLNSSLNGAEANAVEQQLRRGELDLLYVAPERLTMPRMQELLEDSQIALFAIDEAHCVSQWGHDFRPEYIQLSILHERFPHVPRIALTATADARTQQEIIQRLALENARVFNNGFDRPNIRYRIAENNGNAREQLLRFIRNEHEGESGIVYCLSRKRVDDTAHWLASKGLNALPYHAGLSNDIRQQHQSRFLREDGIIIVATIAFGMGIDKPDVRFVAHLNLPKSIEAYYQETGRAGRDGLPADGWMLYGLQDVITLRQMQESSTAEETYKRVERHKLDAMLGLCELNTCRRQALLQYFGDSLDKPCGNCDNCLTPPETWDATVAAQKALSCVYRSGQRFGVNYLVDILLGKSSDRVQQFGHDKITTFGIGKELSSNEWKALYRQLIARRLLKVDLDGHGSVLLTEESRPVLRGEQQVTLRKLPKASRSSTRRSSHPGAISHSRLWEALRAHRKQLAEEQGVPAYVIFHDATLGEMAELQPQTLDQLGRISGIGARKLEAYGDSFLEVILANSDDRPPPKADTAAESVALLCQGLKPLEIAHKRELTITTVYRHLSAAIQSGELELDDVVELADDAIQEIQFAFEHNEGDRLKPVYEMLGGEYDYGILECVRAATK</sequence>
<evidence type="ECO:0000256" key="2">
    <source>
        <dbReference type="ARBA" id="ARBA00001947"/>
    </source>
</evidence>
<dbReference type="InterPro" id="IPR010997">
    <property type="entry name" value="HRDC-like_sf"/>
</dbReference>
<comment type="caution">
    <text evidence="20">The sequence shown here is derived from an EMBL/GenBank/DDBJ whole genome shotgun (WGS) entry which is preliminary data.</text>
</comment>
<keyword evidence="14" id="KW-0413">Isomerase</keyword>
<dbReference type="Proteomes" id="UP000765845">
    <property type="component" value="Unassembled WGS sequence"/>
</dbReference>
<evidence type="ECO:0000256" key="4">
    <source>
        <dbReference type="ARBA" id="ARBA00022723"/>
    </source>
</evidence>
<evidence type="ECO:0000256" key="13">
    <source>
        <dbReference type="ARBA" id="ARBA00023204"/>
    </source>
</evidence>
<dbReference type="Pfam" id="PF00570">
    <property type="entry name" value="HRDC"/>
    <property type="match status" value="1"/>
</dbReference>
<keyword evidence="10" id="KW-0067">ATP-binding</keyword>
<keyword evidence="12" id="KW-0233">DNA recombination</keyword>
<evidence type="ECO:0000256" key="14">
    <source>
        <dbReference type="ARBA" id="ARBA00023235"/>
    </source>
</evidence>
<dbReference type="SMART" id="SM00490">
    <property type="entry name" value="HELICc"/>
    <property type="match status" value="1"/>
</dbReference>
<evidence type="ECO:0000256" key="9">
    <source>
        <dbReference type="ARBA" id="ARBA00022833"/>
    </source>
</evidence>
<dbReference type="SMART" id="SM00487">
    <property type="entry name" value="DEXDc"/>
    <property type="match status" value="1"/>
</dbReference>
<evidence type="ECO:0000259" key="18">
    <source>
        <dbReference type="PROSITE" id="PS51192"/>
    </source>
</evidence>
<dbReference type="InterPro" id="IPR001650">
    <property type="entry name" value="Helicase_C-like"/>
</dbReference>
<evidence type="ECO:0000256" key="1">
    <source>
        <dbReference type="ARBA" id="ARBA00001946"/>
    </source>
</evidence>
<keyword evidence="7 20" id="KW-0378">Hydrolase</keyword>
<evidence type="ECO:0000256" key="12">
    <source>
        <dbReference type="ARBA" id="ARBA00023172"/>
    </source>
</evidence>
<dbReference type="GO" id="GO:0016787">
    <property type="term" value="F:hydrolase activity"/>
    <property type="evidence" value="ECO:0007669"/>
    <property type="project" value="UniProtKB-KW"/>
</dbReference>
<dbReference type="SMART" id="SM00341">
    <property type="entry name" value="HRDC"/>
    <property type="match status" value="1"/>
</dbReference>
<keyword evidence="5" id="KW-0547">Nucleotide-binding</keyword>
<dbReference type="Gene3D" id="1.10.10.10">
    <property type="entry name" value="Winged helix-like DNA-binding domain superfamily/Winged helix DNA-binding domain"/>
    <property type="match status" value="1"/>
</dbReference>
<evidence type="ECO:0000256" key="15">
    <source>
        <dbReference type="ARBA" id="ARBA00034617"/>
    </source>
</evidence>
<dbReference type="InterPro" id="IPR002121">
    <property type="entry name" value="HRDC_dom"/>
</dbReference>
<dbReference type="Pfam" id="PF16124">
    <property type="entry name" value="RecQ_Zn_bind"/>
    <property type="match status" value="1"/>
</dbReference>
<dbReference type="EC" id="5.6.2.4" evidence="16"/>
<dbReference type="CDD" id="cd18794">
    <property type="entry name" value="SF2_C_RecQ"/>
    <property type="match status" value="1"/>
</dbReference>
<evidence type="ECO:0000256" key="16">
    <source>
        <dbReference type="NCBIfam" id="TIGR01389"/>
    </source>
</evidence>
<comment type="cofactor">
    <cofactor evidence="1">
        <name>Mg(2+)</name>
        <dbReference type="ChEBI" id="CHEBI:18420"/>
    </cofactor>
</comment>
<keyword evidence="11" id="KW-0238">DNA-binding</keyword>
<evidence type="ECO:0000256" key="8">
    <source>
        <dbReference type="ARBA" id="ARBA00022806"/>
    </source>
</evidence>
<dbReference type="Pfam" id="PF00270">
    <property type="entry name" value="DEAD"/>
    <property type="match status" value="1"/>
</dbReference>
<dbReference type="InterPro" id="IPR018982">
    <property type="entry name" value="RQC_domain"/>
</dbReference>
<feature type="domain" description="Helicase ATP-binding" evidence="18">
    <location>
        <begin position="41"/>
        <end position="209"/>
    </location>
</feature>
<dbReference type="SMART" id="SM00956">
    <property type="entry name" value="RQC"/>
    <property type="match status" value="1"/>
</dbReference>
<dbReference type="InterPro" id="IPR027417">
    <property type="entry name" value="P-loop_NTPase"/>
</dbReference>
<gene>
    <name evidence="20" type="primary">recQ</name>
    <name evidence="20" type="ORF">HCU74_18355</name>
</gene>
<comment type="cofactor">
    <cofactor evidence="2">
        <name>Zn(2+)</name>
        <dbReference type="ChEBI" id="CHEBI:29105"/>
    </cofactor>
</comment>
<keyword evidence="21" id="KW-1185">Reference proteome</keyword>
<dbReference type="GO" id="GO:0003678">
    <property type="term" value="F:DNA helicase activity"/>
    <property type="evidence" value="ECO:0007669"/>
    <property type="project" value="UniProtKB-EC"/>
</dbReference>
<dbReference type="InterPro" id="IPR011545">
    <property type="entry name" value="DEAD/DEAH_box_helicase_dom"/>
</dbReference>
<comment type="catalytic activity">
    <reaction evidence="15">
        <text>Couples ATP hydrolysis with the unwinding of duplex DNA by translocating in the 3'-5' direction.</text>
        <dbReference type="EC" id="5.6.2.4"/>
    </reaction>
</comment>
<dbReference type="PROSITE" id="PS50967">
    <property type="entry name" value="HRDC"/>
    <property type="match status" value="1"/>
</dbReference>